<comment type="caution">
    <text evidence="1">The sequence shown here is derived from an EMBL/GenBank/DDBJ whole genome shotgun (WGS) entry which is preliminary data.</text>
</comment>
<protein>
    <submittedName>
        <fullName evidence="1">Uncharacterized protein</fullName>
    </submittedName>
</protein>
<sequence>MLSSIVWLVAFAIISKARIIAPGGQWINLSRLPPQKEVARRASDAATFPQYNFTQPLDHFIDTGFTWNQRYWVSTRHYIPGGPVIILDSGEDSGEDRLPYLDTGIVDILANATGGLGIVLEHRYYGSSVPVLNFTTDSLRWLNIEQSLADSANFLKNVQIPGISEDITSPGRPWIYYGGSYAGARSGFMRVTYPDLVFGAIASSGVSYATVVDWQYCDIIRQFGPADCISQIETTILEVDSLLDKSSSHGPIKALFGLANLTHDEDFASLIAAPLGAWQDKNWDPAVNSDAFDEFCAALGTPDNVTTSVAKGVTVSSAVINYATYINETYSSRCRSPATLDECFGTFDPASYQATDLSETWRLWQFQVCTQFGFLMTAPPPQIPRVISNRLTLDYALQPCKFSYPPGEFFTVPNVPDVAVINAYGGLNIAADRLAIVDGQEDPWRPNTPHSDIAKNRSDTIIRPFKLIPGAVHHYDENGIANHSAEPPAIHTIHDQEIQFVQAWLKDFQAPK</sequence>
<dbReference type="Proteomes" id="UP001148662">
    <property type="component" value="Unassembled WGS sequence"/>
</dbReference>
<organism evidence="1 2">
    <name type="scientific">Phlebia brevispora</name>
    <dbReference type="NCBI Taxonomy" id="194682"/>
    <lineage>
        <taxon>Eukaryota</taxon>
        <taxon>Fungi</taxon>
        <taxon>Dikarya</taxon>
        <taxon>Basidiomycota</taxon>
        <taxon>Agaricomycotina</taxon>
        <taxon>Agaricomycetes</taxon>
        <taxon>Polyporales</taxon>
        <taxon>Meruliaceae</taxon>
        <taxon>Phlebia</taxon>
    </lineage>
</organism>
<accession>A0ACC1T3R5</accession>
<gene>
    <name evidence="1" type="ORF">NM688_g4286</name>
</gene>
<proteinExistence type="predicted"/>
<name>A0ACC1T3R5_9APHY</name>
<evidence type="ECO:0000313" key="1">
    <source>
        <dbReference type="EMBL" id="KAJ3552182.1"/>
    </source>
</evidence>
<dbReference type="EMBL" id="JANHOG010000694">
    <property type="protein sequence ID" value="KAJ3552182.1"/>
    <property type="molecule type" value="Genomic_DNA"/>
</dbReference>
<keyword evidence="2" id="KW-1185">Reference proteome</keyword>
<reference evidence="1" key="1">
    <citation type="submission" date="2022-07" db="EMBL/GenBank/DDBJ databases">
        <title>Genome Sequence of Phlebia brevispora.</title>
        <authorList>
            <person name="Buettner E."/>
        </authorList>
    </citation>
    <scope>NUCLEOTIDE SEQUENCE</scope>
    <source>
        <strain evidence="1">MPL23</strain>
    </source>
</reference>
<evidence type="ECO:0000313" key="2">
    <source>
        <dbReference type="Proteomes" id="UP001148662"/>
    </source>
</evidence>